<dbReference type="STRING" id="1054996.SAMN05444414_10279"/>
<proteinExistence type="predicted"/>
<dbReference type="AlphaFoldDB" id="A0A1M6W3J8"/>
<reference evidence="3" key="1">
    <citation type="submission" date="2016-11" db="EMBL/GenBank/DDBJ databases">
        <authorList>
            <person name="Varghese N."/>
            <person name="Submissions S."/>
        </authorList>
    </citation>
    <scope>NUCLEOTIDE SEQUENCE [LARGE SCALE GENOMIC DNA]</scope>
    <source>
        <strain evidence="3">DSM 29327</strain>
    </source>
</reference>
<name>A0A1M6W3J8_9RHOB</name>
<protein>
    <submittedName>
        <fullName evidence="2">Uncharacterized protein</fullName>
    </submittedName>
</protein>
<feature type="region of interest" description="Disordered" evidence="1">
    <location>
        <begin position="1"/>
        <end position="21"/>
    </location>
</feature>
<sequence length="344" mass="37943">MQTQDVERHSSGEHRNEALTSHERVFANGAYSFFRNSGMVGAGYTKVTLTSPFGRTGAYFPMSSVCVDKRDRRHTCRTVSRASSQLALWPLSGLVHSPHRKNSSLSSPSRFRSSRSSPVNTSNLFKVAPGQATSPVSLSAQCAKRINIIDLGQYTLLLDSDTQSVGDFKHGHRTKPQEEDKCFIKQKLHSVSPQLADSWPVASRNRRRLSVFSQVSQNMAKPFVLRTWSCLAISVSRQNPQRQPLLPALTSLTVVAPMAPQRGAQAVQIRVQIRVRTRVQIRVRTQVQGLDRGLGRARVPVLDRAPARGLAAAYRPHPFNRHSSIPQAAAGWTTAPFAAFGALS</sequence>
<dbReference type="EMBL" id="FRBN01000002">
    <property type="protein sequence ID" value="SHK88095.1"/>
    <property type="molecule type" value="Genomic_DNA"/>
</dbReference>
<gene>
    <name evidence="2" type="ORF">SAMN05444414_10279</name>
</gene>
<dbReference type="Proteomes" id="UP000184191">
    <property type="component" value="Unassembled WGS sequence"/>
</dbReference>
<evidence type="ECO:0000256" key="1">
    <source>
        <dbReference type="SAM" id="MobiDB-lite"/>
    </source>
</evidence>
<evidence type="ECO:0000313" key="2">
    <source>
        <dbReference type="EMBL" id="SHK88095.1"/>
    </source>
</evidence>
<accession>A0A1M6W3J8</accession>
<organism evidence="2 3">
    <name type="scientific">Roseovarius marisflavi</name>
    <dbReference type="NCBI Taxonomy" id="1054996"/>
    <lineage>
        <taxon>Bacteria</taxon>
        <taxon>Pseudomonadati</taxon>
        <taxon>Pseudomonadota</taxon>
        <taxon>Alphaproteobacteria</taxon>
        <taxon>Rhodobacterales</taxon>
        <taxon>Roseobacteraceae</taxon>
        <taxon>Roseovarius</taxon>
    </lineage>
</organism>
<feature type="region of interest" description="Disordered" evidence="1">
    <location>
        <begin position="97"/>
        <end position="118"/>
    </location>
</feature>
<feature type="compositionally biased region" description="Low complexity" evidence="1">
    <location>
        <begin position="103"/>
        <end position="118"/>
    </location>
</feature>
<keyword evidence="3" id="KW-1185">Reference proteome</keyword>
<evidence type="ECO:0000313" key="3">
    <source>
        <dbReference type="Proteomes" id="UP000184191"/>
    </source>
</evidence>